<evidence type="ECO:0000256" key="9">
    <source>
        <dbReference type="ARBA" id="ARBA00045828"/>
    </source>
</evidence>
<dbReference type="PANTHER" id="PTHR13325">
    <property type="entry name" value="PROTEASE M50 MEMBRANE-BOUND TRANSCRIPTION FACTOR SITE 2 PROTEASE"/>
    <property type="match status" value="1"/>
</dbReference>
<dbReference type="OrthoDB" id="69989at2759"/>
<dbReference type="Proteomes" id="UP000015104">
    <property type="component" value="Unassembled WGS sequence"/>
</dbReference>
<feature type="domain" description="Peptidase M50" evidence="11">
    <location>
        <begin position="129"/>
        <end position="449"/>
    </location>
</feature>
<evidence type="ECO:0000256" key="2">
    <source>
        <dbReference type="ARBA" id="ARBA00004127"/>
    </source>
</evidence>
<organism evidence="12 13">
    <name type="scientific">Tetranychus urticae</name>
    <name type="common">Two-spotted spider mite</name>
    <dbReference type="NCBI Taxonomy" id="32264"/>
    <lineage>
        <taxon>Eukaryota</taxon>
        <taxon>Metazoa</taxon>
        <taxon>Ecdysozoa</taxon>
        <taxon>Arthropoda</taxon>
        <taxon>Chelicerata</taxon>
        <taxon>Arachnida</taxon>
        <taxon>Acari</taxon>
        <taxon>Acariformes</taxon>
        <taxon>Trombidiformes</taxon>
        <taxon>Prostigmata</taxon>
        <taxon>Eleutherengona</taxon>
        <taxon>Raphignathae</taxon>
        <taxon>Tetranychoidea</taxon>
        <taxon>Tetranychidae</taxon>
        <taxon>Tetranychus</taxon>
    </lineage>
</organism>
<dbReference type="EC" id="3.4.24.85" evidence="3"/>
<protein>
    <recommendedName>
        <fullName evidence="4">Membrane-bound transcription factor site-2 protease</fullName>
        <ecNumber evidence="3">3.4.24.85</ecNumber>
    </recommendedName>
    <alternativeName>
        <fullName evidence="8">Endopeptidase S2P</fullName>
    </alternativeName>
</protein>
<dbReference type="eggNOG" id="KOG2921">
    <property type="taxonomic scope" value="Eukaryota"/>
</dbReference>
<evidence type="ECO:0000256" key="1">
    <source>
        <dbReference type="ARBA" id="ARBA00001350"/>
    </source>
</evidence>
<dbReference type="EMBL" id="CAEY01001042">
    <property type="status" value="NOT_ANNOTATED_CDS"/>
    <property type="molecule type" value="Genomic_DNA"/>
</dbReference>
<dbReference type="Pfam" id="PF02163">
    <property type="entry name" value="Peptidase_M50"/>
    <property type="match status" value="1"/>
</dbReference>
<evidence type="ECO:0000313" key="13">
    <source>
        <dbReference type="Proteomes" id="UP000015104"/>
    </source>
</evidence>
<evidence type="ECO:0000256" key="6">
    <source>
        <dbReference type="ARBA" id="ARBA00022989"/>
    </source>
</evidence>
<dbReference type="OMA" id="FYSWGRW"/>
<dbReference type="InterPro" id="IPR001193">
    <property type="entry name" value="MBTPS2"/>
</dbReference>
<dbReference type="STRING" id="32264.T1L3P6"/>
<reference evidence="12" key="2">
    <citation type="submission" date="2015-06" db="UniProtKB">
        <authorList>
            <consortium name="EnsemblMetazoa"/>
        </authorList>
    </citation>
    <scope>IDENTIFICATION</scope>
</reference>
<dbReference type="HOGENOM" id="CLU_032523_1_0_1"/>
<dbReference type="GO" id="GO:0016020">
    <property type="term" value="C:membrane"/>
    <property type="evidence" value="ECO:0007669"/>
    <property type="project" value="InterPro"/>
</dbReference>
<dbReference type="EnsemblMetazoa" id="tetur36g00660.1">
    <property type="protein sequence ID" value="tetur36g00660.1"/>
    <property type="gene ID" value="tetur36g00660"/>
</dbReference>
<comment type="subcellular location">
    <subcellularLocation>
        <location evidence="2">Endomembrane system</location>
        <topology evidence="2">Multi-pass membrane protein</topology>
    </subcellularLocation>
</comment>
<evidence type="ECO:0000256" key="5">
    <source>
        <dbReference type="ARBA" id="ARBA00022692"/>
    </source>
</evidence>
<dbReference type="PANTHER" id="PTHR13325:SF3">
    <property type="entry name" value="MEMBRANE-BOUND TRANSCRIPTION FACTOR SITE-2 PROTEASE"/>
    <property type="match status" value="1"/>
</dbReference>
<keyword evidence="6 10" id="KW-1133">Transmembrane helix</keyword>
<accession>T1L3P6</accession>
<dbReference type="GO" id="GO:0005737">
    <property type="term" value="C:cytoplasm"/>
    <property type="evidence" value="ECO:0007669"/>
    <property type="project" value="TreeGrafter"/>
</dbReference>
<keyword evidence="5 10" id="KW-0812">Transmembrane</keyword>
<gene>
    <name evidence="12" type="primary">107369971</name>
</gene>
<dbReference type="KEGG" id="tut:107369971"/>
<proteinExistence type="predicted"/>
<evidence type="ECO:0000256" key="8">
    <source>
        <dbReference type="ARBA" id="ARBA00032658"/>
    </source>
</evidence>
<sequence>MDLILLSAGFLLFWSTILFTHYILTSCLVHPYINLSKTIGLKIKPFYLGVYLNRIEYGLSRYVNRYDKFVETWMNLGVFVSLFLTPVSICILLQTVVNLISHEKQKSKNFGTLEPLLPGVNLPFSEIFYYIIALIISSVFHEFGHFIAALKEGIKVNGAGISFFAFLPIAYVNIAEDQLNRLAILCKLRIFCAGVWHNLALGLFTASLLLLNPFILSPLYKTGEGVVVLSTQENWDASGSHGIQTYDIITNINRHCRVTSKEEWKSCFLNLLTEPDESYCVSQNFINEEEFKSEGETCCVENLKRHLCFNNLHSEQHLCLPVRQILEKFTTYCNETTKCLNGYSCIKPKVETPGFKLMELQRKDKPAFLFWGHPYELYNSLSVINYNPRFNFLSLLWLQRWENLLRYITSFSLALSLLNSIPCFVMDGKYITKSSLELLFKRFFSKSSMHLVELSLSIFGTILVIICVSLGFLSVVKNHV</sequence>
<keyword evidence="7 10" id="KW-0472">Membrane</keyword>
<evidence type="ECO:0000256" key="7">
    <source>
        <dbReference type="ARBA" id="ARBA00023136"/>
    </source>
</evidence>
<feature type="transmembrane region" description="Helical" evidence="10">
    <location>
        <begin position="76"/>
        <end position="100"/>
    </location>
</feature>
<evidence type="ECO:0000259" key="11">
    <source>
        <dbReference type="Pfam" id="PF02163"/>
    </source>
</evidence>
<dbReference type="GO" id="GO:1905897">
    <property type="term" value="P:regulation of response to endoplasmic reticulum stress"/>
    <property type="evidence" value="ECO:0007669"/>
    <property type="project" value="TreeGrafter"/>
</dbReference>
<keyword evidence="13" id="KW-1185">Reference proteome</keyword>
<name>T1L3P6_TETUR</name>
<feature type="transmembrane region" description="Helical" evidence="10">
    <location>
        <begin position="404"/>
        <end position="425"/>
    </location>
</feature>
<reference evidence="13" key="1">
    <citation type="submission" date="2011-08" db="EMBL/GenBank/DDBJ databases">
        <authorList>
            <person name="Rombauts S."/>
        </authorList>
    </citation>
    <scope>NUCLEOTIDE SEQUENCE</scope>
    <source>
        <strain evidence="13">London</strain>
    </source>
</reference>
<dbReference type="GO" id="GO:0012505">
    <property type="term" value="C:endomembrane system"/>
    <property type="evidence" value="ECO:0007669"/>
    <property type="project" value="UniProtKB-SubCell"/>
</dbReference>
<evidence type="ECO:0000256" key="3">
    <source>
        <dbReference type="ARBA" id="ARBA00012347"/>
    </source>
</evidence>
<comment type="catalytic activity">
    <reaction evidence="1">
        <text>Cleaves several transcription factors that are type-2 transmembrane proteins within membrane-spanning domains. Known substrates include sterol regulatory element-binding protein (SREBP) -1, SREBP-2 and forms of the transcriptional activator ATF6. SREBP-2 is cleaved at the site 477-DRSRILL-|-CVLTFLCLSFNPLTSLLQWGGA-505. The residues Asn-Pro, 11 residues distal to the site of cleavage in the membrane-spanning domain, are important for cleavage by S2P endopeptidase. Replacement of either of these residues does not prevent cleavage, but there is no cleavage if both of these residues are replaced.</text>
        <dbReference type="EC" id="3.4.24.85"/>
    </reaction>
</comment>
<feature type="transmembrane region" description="Helical" evidence="10">
    <location>
        <begin position="451"/>
        <end position="476"/>
    </location>
</feature>
<evidence type="ECO:0000256" key="4">
    <source>
        <dbReference type="ARBA" id="ARBA00014400"/>
    </source>
</evidence>
<dbReference type="GO" id="GO:0004222">
    <property type="term" value="F:metalloendopeptidase activity"/>
    <property type="evidence" value="ECO:0007669"/>
    <property type="project" value="InterPro"/>
</dbReference>
<comment type="function">
    <text evidence="9">Zinc metalloprotease that mediates intramembrane proteolysis of proteins such as ATF6, ATF6B, SREBF1/SREBP1 and SREBF2/SREBP2. Catalyzes the second step in the proteolytic activation of the sterol regulatory element-binding proteins (SREBPs) SREBF1/SREBP1 and SREBF2/SREBP2: cleaves SREBPs within the first transmembrane segment, thereby releasing the N-terminal segment with a portion of the transmembrane segment attached. Mature N-terminal SREBP fragments shuttle to the nucleus and activate gene transcription. Also mediates the second step in the proteolytic activation of the cyclic AMP-dependent transcription factor ATF-6 (ATF6 and ATF6B). Involved in intramembrane proteolysis during bone formation. In astrocytes and osteoblasts, upon DNA damage and ER stress, mediates the second step of the regulated intramembrane proteolytic activation of the transcription factor CREB3L1, leading to the inhibition of cell-cycle progression.</text>
</comment>
<evidence type="ECO:0000313" key="12">
    <source>
        <dbReference type="EnsemblMetazoa" id="tetur36g00660.1"/>
    </source>
</evidence>
<dbReference type="PRINTS" id="PR01000">
    <property type="entry name" value="SREBPS2PTASE"/>
</dbReference>
<feature type="transmembrane region" description="Helical" evidence="10">
    <location>
        <begin position="154"/>
        <end position="174"/>
    </location>
</feature>
<dbReference type="GO" id="GO:0031293">
    <property type="term" value="P:membrane protein intracellular domain proteolysis"/>
    <property type="evidence" value="ECO:0007669"/>
    <property type="project" value="TreeGrafter"/>
</dbReference>
<feature type="transmembrane region" description="Helical" evidence="10">
    <location>
        <begin position="195"/>
        <end position="216"/>
    </location>
</feature>
<evidence type="ECO:0000256" key="10">
    <source>
        <dbReference type="SAM" id="Phobius"/>
    </source>
</evidence>
<feature type="transmembrane region" description="Helical" evidence="10">
    <location>
        <begin position="127"/>
        <end position="148"/>
    </location>
</feature>
<dbReference type="AlphaFoldDB" id="T1L3P6"/>
<dbReference type="InterPro" id="IPR008915">
    <property type="entry name" value="Peptidase_M50"/>
</dbReference>